<evidence type="ECO:0000256" key="2">
    <source>
        <dbReference type="ARBA" id="ARBA00022490"/>
    </source>
</evidence>
<dbReference type="GO" id="GO:0008855">
    <property type="term" value="F:exodeoxyribonuclease VII activity"/>
    <property type="evidence" value="ECO:0007669"/>
    <property type="project" value="InterPro"/>
</dbReference>
<protein>
    <submittedName>
        <fullName evidence="7">Uncharacterized protein</fullName>
    </submittedName>
</protein>
<comment type="caution">
    <text evidence="7">The sequence shown here is derived from an EMBL/GenBank/DDBJ whole genome shotgun (WGS) entry which is preliminary data.</text>
</comment>
<evidence type="ECO:0000313" key="8">
    <source>
        <dbReference type="Proteomes" id="UP000229056"/>
    </source>
</evidence>
<dbReference type="GO" id="GO:0009318">
    <property type="term" value="C:exodeoxyribonuclease VII complex"/>
    <property type="evidence" value="ECO:0007669"/>
    <property type="project" value="InterPro"/>
</dbReference>
<dbReference type="InterPro" id="IPR003761">
    <property type="entry name" value="Exonuc_VII_S"/>
</dbReference>
<evidence type="ECO:0000256" key="5">
    <source>
        <dbReference type="ARBA" id="ARBA00022839"/>
    </source>
</evidence>
<dbReference type="GO" id="GO:0006308">
    <property type="term" value="P:DNA catabolic process"/>
    <property type="evidence" value="ECO:0007669"/>
    <property type="project" value="InterPro"/>
</dbReference>
<proteinExistence type="inferred from homology"/>
<keyword evidence="2" id="KW-0963">Cytoplasm</keyword>
<keyword evidence="6" id="KW-0175">Coiled coil</keyword>
<evidence type="ECO:0000256" key="4">
    <source>
        <dbReference type="ARBA" id="ARBA00022801"/>
    </source>
</evidence>
<organism evidence="7 8">
    <name type="scientific">Candidatus Buchananbacteria bacterium CG10_big_fil_rev_8_21_14_0_10_33_19</name>
    <dbReference type="NCBI Taxonomy" id="1974525"/>
    <lineage>
        <taxon>Bacteria</taxon>
        <taxon>Candidatus Buchananiibacteriota</taxon>
    </lineage>
</organism>
<dbReference type="InterPro" id="IPR037004">
    <property type="entry name" value="Exonuc_VII_ssu_sf"/>
</dbReference>
<dbReference type="SUPFAM" id="SSF116842">
    <property type="entry name" value="XseB-like"/>
    <property type="match status" value="1"/>
</dbReference>
<name>A0A2H0W437_9BACT</name>
<keyword evidence="3" id="KW-0540">Nuclease</keyword>
<evidence type="ECO:0000256" key="1">
    <source>
        <dbReference type="ARBA" id="ARBA00009998"/>
    </source>
</evidence>
<sequence>MLVKLPPVKKLMFVSKMALSYQRSKLLIKISKMAEKQVNLKDSLKKLTDIVAWFEQQEEVDVEAGLEKVKEGAELVKVCKKRLSEIENEFEQIQREVNQDNNVKSIQ</sequence>
<dbReference type="AlphaFoldDB" id="A0A2H0W437"/>
<dbReference type="Proteomes" id="UP000229056">
    <property type="component" value="Unassembled WGS sequence"/>
</dbReference>
<evidence type="ECO:0000256" key="6">
    <source>
        <dbReference type="SAM" id="Coils"/>
    </source>
</evidence>
<dbReference type="Gene3D" id="1.10.287.1040">
    <property type="entry name" value="Exonuclease VII, small subunit"/>
    <property type="match status" value="1"/>
</dbReference>
<reference evidence="8" key="1">
    <citation type="submission" date="2017-09" db="EMBL/GenBank/DDBJ databases">
        <title>Depth-based differentiation of microbial function through sediment-hosted aquifers and enrichment of novel symbionts in the deep terrestrial subsurface.</title>
        <authorList>
            <person name="Probst A.J."/>
            <person name="Ladd B."/>
            <person name="Jarett J.K."/>
            <person name="Geller-Mcgrath D.E."/>
            <person name="Sieber C.M.K."/>
            <person name="Emerson J.B."/>
            <person name="Anantharaman K."/>
            <person name="Thomas B.C."/>
            <person name="Malmstrom R."/>
            <person name="Stieglmeier M."/>
            <person name="Klingl A."/>
            <person name="Woyke T."/>
            <person name="Ryan C.M."/>
            <person name="Banfield J.F."/>
        </authorList>
    </citation>
    <scope>NUCLEOTIDE SEQUENCE [LARGE SCALE GENOMIC DNA]</scope>
</reference>
<dbReference type="Pfam" id="PF02609">
    <property type="entry name" value="Exonuc_VII_S"/>
    <property type="match status" value="1"/>
</dbReference>
<evidence type="ECO:0000256" key="3">
    <source>
        <dbReference type="ARBA" id="ARBA00022722"/>
    </source>
</evidence>
<keyword evidence="5" id="KW-0269">Exonuclease</keyword>
<keyword evidence="4" id="KW-0378">Hydrolase</keyword>
<gene>
    <name evidence="7" type="ORF">COT80_02370</name>
</gene>
<accession>A0A2H0W437</accession>
<comment type="similarity">
    <text evidence="1">Belongs to the XseB family.</text>
</comment>
<dbReference type="EMBL" id="PEZY01000006">
    <property type="protein sequence ID" value="PIS06132.1"/>
    <property type="molecule type" value="Genomic_DNA"/>
</dbReference>
<evidence type="ECO:0000313" key="7">
    <source>
        <dbReference type="EMBL" id="PIS06132.1"/>
    </source>
</evidence>
<feature type="coiled-coil region" evidence="6">
    <location>
        <begin position="76"/>
        <end position="103"/>
    </location>
</feature>